<keyword evidence="5" id="KW-0812">Transmembrane</keyword>
<dbReference type="SUPFAM" id="SSF56954">
    <property type="entry name" value="Outer membrane efflux proteins (OEP)"/>
    <property type="match status" value="1"/>
</dbReference>
<keyword evidence="4" id="KW-1134">Transmembrane beta strand</keyword>
<evidence type="ECO:0000313" key="9">
    <source>
        <dbReference type="EMBL" id="MBU2693366.1"/>
    </source>
</evidence>
<evidence type="ECO:0000256" key="7">
    <source>
        <dbReference type="ARBA" id="ARBA00023237"/>
    </source>
</evidence>
<keyword evidence="7" id="KW-0998">Cell outer membrane</keyword>
<reference evidence="9" key="1">
    <citation type="submission" date="2021-05" db="EMBL/GenBank/DDBJ databases">
        <title>Energy efficiency and biological interactions define the core microbiome of deep oligotrophic groundwater.</title>
        <authorList>
            <person name="Mehrshad M."/>
            <person name="Lopez-Fernandez M."/>
            <person name="Bell E."/>
            <person name="Bernier-Latmani R."/>
            <person name="Bertilsson S."/>
            <person name="Dopson M."/>
        </authorList>
    </citation>
    <scope>NUCLEOTIDE SEQUENCE</scope>
    <source>
        <strain evidence="9">Modern_marine.mb.64</strain>
    </source>
</reference>
<dbReference type="GO" id="GO:0015562">
    <property type="term" value="F:efflux transmembrane transporter activity"/>
    <property type="evidence" value="ECO:0007669"/>
    <property type="project" value="InterPro"/>
</dbReference>
<proteinExistence type="inferred from homology"/>
<keyword evidence="6" id="KW-0472">Membrane</keyword>
<dbReference type="GO" id="GO:1990281">
    <property type="term" value="C:efflux pump complex"/>
    <property type="evidence" value="ECO:0007669"/>
    <property type="project" value="TreeGrafter"/>
</dbReference>
<evidence type="ECO:0000256" key="5">
    <source>
        <dbReference type="ARBA" id="ARBA00022692"/>
    </source>
</evidence>
<name>A0A948RZP6_UNCEI</name>
<keyword evidence="3" id="KW-0813">Transport</keyword>
<feature type="signal peptide" evidence="8">
    <location>
        <begin position="1"/>
        <end position="27"/>
    </location>
</feature>
<dbReference type="Gene3D" id="1.20.1600.10">
    <property type="entry name" value="Outer membrane efflux proteins (OEP)"/>
    <property type="match status" value="1"/>
</dbReference>
<evidence type="ECO:0000256" key="1">
    <source>
        <dbReference type="ARBA" id="ARBA00004442"/>
    </source>
</evidence>
<sequence length="447" mass="47074">MMGIRSSIRPLLAAAGLFLLTFPSASGALTLPEAVDAALATHPSIAARQALQAEAWAAVGEARADWFPSLRVSGSLTQYEEPMAVFPIHGFNPQSLPPFDETLAQGGVSLSYTLFDGAGRIGRVRQARARAGAADKEALATEQSLIAWVTNAYLAVLNAQETLAAHDHHLAALERERARVQQLLAVGRAAEIQVLQAEAALAGARAERVRIAGTLDRAEQEMARLTGRALATVRAAPFAAFTLPGEPGGSLARDDLLAAALAENAGLQAARQIRQAADAGVLAACSARWPKLIAAGSYLGWADGDGHDTWEWNAGLQLAWPLFAGGAIRHSIERARAARQGAGAALALAELRVGEQIDRALTAIDETRARVTSLEAAVAAQAEVARIQQLLLEAGSGTESDYLDAEADLLTGRAALADARHGELAACVELARVTGRLDQKWIRESLQ</sequence>
<evidence type="ECO:0000256" key="2">
    <source>
        <dbReference type="ARBA" id="ARBA00007613"/>
    </source>
</evidence>
<comment type="subcellular location">
    <subcellularLocation>
        <location evidence="1">Cell outer membrane</location>
    </subcellularLocation>
</comment>
<dbReference type="Proteomes" id="UP000777784">
    <property type="component" value="Unassembled WGS sequence"/>
</dbReference>
<comment type="caution">
    <text evidence="9">The sequence shown here is derived from an EMBL/GenBank/DDBJ whole genome shotgun (WGS) entry which is preliminary data.</text>
</comment>
<accession>A0A948RZP6</accession>
<feature type="chain" id="PRO_5037623601" evidence="8">
    <location>
        <begin position="28"/>
        <end position="447"/>
    </location>
</feature>
<comment type="similarity">
    <text evidence="2">Belongs to the outer membrane factor (OMF) (TC 1.B.17) family.</text>
</comment>
<evidence type="ECO:0000256" key="4">
    <source>
        <dbReference type="ARBA" id="ARBA00022452"/>
    </source>
</evidence>
<dbReference type="PANTHER" id="PTHR30026">
    <property type="entry name" value="OUTER MEMBRANE PROTEIN TOLC"/>
    <property type="match status" value="1"/>
</dbReference>
<protein>
    <submittedName>
        <fullName evidence="9">TolC family protein</fullName>
    </submittedName>
</protein>
<dbReference type="InterPro" id="IPR003423">
    <property type="entry name" value="OMP_efflux"/>
</dbReference>
<dbReference type="InterPro" id="IPR051906">
    <property type="entry name" value="TolC-like"/>
</dbReference>
<evidence type="ECO:0000256" key="3">
    <source>
        <dbReference type="ARBA" id="ARBA00022448"/>
    </source>
</evidence>
<evidence type="ECO:0000313" key="10">
    <source>
        <dbReference type="Proteomes" id="UP000777784"/>
    </source>
</evidence>
<dbReference type="Pfam" id="PF02321">
    <property type="entry name" value="OEP"/>
    <property type="match status" value="2"/>
</dbReference>
<dbReference type="GO" id="GO:0015288">
    <property type="term" value="F:porin activity"/>
    <property type="evidence" value="ECO:0007669"/>
    <property type="project" value="TreeGrafter"/>
</dbReference>
<organism evidence="9 10">
    <name type="scientific">Eiseniibacteriota bacterium</name>
    <dbReference type="NCBI Taxonomy" id="2212470"/>
    <lineage>
        <taxon>Bacteria</taxon>
        <taxon>Candidatus Eiseniibacteriota</taxon>
    </lineage>
</organism>
<dbReference type="EMBL" id="JAHJDP010000119">
    <property type="protein sequence ID" value="MBU2693366.1"/>
    <property type="molecule type" value="Genomic_DNA"/>
</dbReference>
<keyword evidence="8" id="KW-0732">Signal</keyword>
<evidence type="ECO:0000256" key="6">
    <source>
        <dbReference type="ARBA" id="ARBA00023136"/>
    </source>
</evidence>
<dbReference type="AlphaFoldDB" id="A0A948RZP6"/>
<evidence type="ECO:0000256" key="8">
    <source>
        <dbReference type="SAM" id="SignalP"/>
    </source>
</evidence>
<dbReference type="PANTHER" id="PTHR30026:SF20">
    <property type="entry name" value="OUTER MEMBRANE PROTEIN TOLC"/>
    <property type="match status" value="1"/>
</dbReference>
<dbReference type="GO" id="GO:0009279">
    <property type="term" value="C:cell outer membrane"/>
    <property type="evidence" value="ECO:0007669"/>
    <property type="project" value="UniProtKB-SubCell"/>
</dbReference>
<gene>
    <name evidence="9" type="ORF">KJ970_20800</name>
</gene>